<dbReference type="EMBL" id="FZQP02006992">
    <property type="protein sequence ID" value="VVD05572.1"/>
    <property type="molecule type" value="Genomic_DNA"/>
</dbReference>
<evidence type="ECO:0000313" key="1">
    <source>
        <dbReference type="EMBL" id="VVD05572.1"/>
    </source>
</evidence>
<evidence type="ECO:0008006" key="3">
    <source>
        <dbReference type="Google" id="ProtNLM"/>
    </source>
</evidence>
<protein>
    <recommendedName>
        <fullName evidence="3">Stathmin</fullName>
    </recommendedName>
</protein>
<sequence>MRTSRRLRKVRNGNQERFQQLESAIQDKLQNAAERRLQIEAEQKEKLRNHNNKLVEVRSVMTAKVEEITKDIESKLTAAELNREKEIQRKLDFVKKENKTARAENDPPSTD</sequence>
<gene>
    <name evidence="1" type="ORF">LSINAPIS_LOCUS15076</name>
</gene>
<name>A0A5E4R4V1_9NEOP</name>
<dbReference type="AlphaFoldDB" id="A0A5E4R4V1"/>
<dbReference type="Proteomes" id="UP000324832">
    <property type="component" value="Unassembled WGS sequence"/>
</dbReference>
<evidence type="ECO:0000313" key="2">
    <source>
        <dbReference type="Proteomes" id="UP000324832"/>
    </source>
</evidence>
<accession>A0A5E4R4V1</accession>
<reference evidence="1 2" key="1">
    <citation type="submission" date="2017-07" db="EMBL/GenBank/DDBJ databases">
        <authorList>
            <person name="Talla V."/>
            <person name="Backstrom N."/>
        </authorList>
    </citation>
    <scope>NUCLEOTIDE SEQUENCE [LARGE SCALE GENOMIC DNA]</scope>
</reference>
<dbReference type="Gene3D" id="6.10.280.30">
    <property type="match status" value="1"/>
</dbReference>
<organism evidence="1 2">
    <name type="scientific">Leptidea sinapis</name>
    <dbReference type="NCBI Taxonomy" id="189913"/>
    <lineage>
        <taxon>Eukaryota</taxon>
        <taxon>Metazoa</taxon>
        <taxon>Ecdysozoa</taxon>
        <taxon>Arthropoda</taxon>
        <taxon>Hexapoda</taxon>
        <taxon>Insecta</taxon>
        <taxon>Pterygota</taxon>
        <taxon>Neoptera</taxon>
        <taxon>Endopterygota</taxon>
        <taxon>Lepidoptera</taxon>
        <taxon>Glossata</taxon>
        <taxon>Ditrysia</taxon>
        <taxon>Papilionoidea</taxon>
        <taxon>Pieridae</taxon>
        <taxon>Dismorphiinae</taxon>
        <taxon>Leptidea</taxon>
    </lineage>
</organism>
<proteinExistence type="predicted"/>
<keyword evidence="2" id="KW-1185">Reference proteome</keyword>